<dbReference type="EMBL" id="BART01006489">
    <property type="protein sequence ID" value="GAG64534.1"/>
    <property type="molecule type" value="Genomic_DNA"/>
</dbReference>
<accession>X0Z5Z7</accession>
<protein>
    <submittedName>
        <fullName evidence="1">Uncharacterized protein</fullName>
    </submittedName>
</protein>
<evidence type="ECO:0000313" key="1">
    <source>
        <dbReference type="EMBL" id="GAG64534.1"/>
    </source>
</evidence>
<sequence>MKKLVNSVFNHLRQSELKLAKSILRWKLQKEDLPLPDNAELDIAASRLLDEAREIAKKRGKKLLDVLKEEAKEFFSSKPP</sequence>
<proteinExistence type="predicted"/>
<name>X0Z5Z7_9ZZZZ</name>
<dbReference type="AlphaFoldDB" id="X0Z5Z7"/>
<gene>
    <name evidence="1" type="ORF">S01H4_14811</name>
</gene>
<comment type="caution">
    <text evidence="1">The sequence shown here is derived from an EMBL/GenBank/DDBJ whole genome shotgun (WGS) entry which is preliminary data.</text>
</comment>
<organism evidence="1">
    <name type="scientific">marine sediment metagenome</name>
    <dbReference type="NCBI Taxonomy" id="412755"/>
    <lineage>
        <taxon>unclassified sequences</taxon>
        <taxon>metagenomes</taxon>
        <taxon>ecological metagenomes</taxon>
    </lineage>
</organism>
<reference evidence="1" key="1">
    <citation type="journal article" date="2014" name="Front. Microbiol.">
        <title>High frequency of phylogenetically diverse reductive dehalogenase-homologous genes in deep subseafloor sedimentary metagenomes.</title>
        <authorList>
            <person name="Kawai M."/>
            <person name="Futagami T."/>
            <person name="Toyoda A."/>
            <person name="Takaki Y."/>
            <person name="Nishi S."/>
            <person name="Hori S."/>
            <person name="Arai W."/>
            <person name="Tsubouchi T."/>
            <person name="Morono Y."/>
            <person name="Uchiyama I."/>
            <person name="Ito T."/>
            <person name="Fujiyama A."/>
            <person name="Inagaki F."/>
            <person name="Takami H."/>
        </authorList>
    </citation>
    <scope>NUCLEOTIDE SEQUENCE</scope>
    <source>
        <strain evidence="1">Expedition CK06-06</strain>
    </source>
</reference>